<dbReference type="HOGENOM" id="CLU_158484_5_1_11"/>
<dbReference type="RefSeq" id="WP_038550301.1">
    <property type="nucleotide sequence ID" value="NZ_CP006842.1"/>
</dbReference>
<dbReference type="EMBL" id="CP006842">
    <property type="protein sequence ID" value="AHW65293.1"/>
    <property type="molecule type" value="Genomic_DNA"/>
</dbReference>
<dbReference type="STRING" id="1404245.CGLY_14275"/>
<dbReference type="eggNOG" id="COG2002">
    <property type="taxonomic scope" value="Bacteria"/>
</dbReference>
<dbReference type="KEGG" id="cgy:CGLY_14275"/>
<evidence type="ECO:0000313" key="3">
    <source>
        <dbReference type="EMBL" id="AHW65293.1"/>
    </source>
</evidence>
<sequence length="78" mass="8680">MRLNSKGQVTIPAALRHEFGFTEGDDVEVIADGDTLRIVHAAPTSSRGERIVSRMRGKATTSHTTDELMKLLRDERDD</sequence>
<dbReference type="Pfam" id="PF04014">
    <property type="entry name" value="MazE_antitoxin"/>
    <property type="match status" value="1"/>
</dbReference>
<dbReference type="SMART" id="SM00966">
    <property type="entry name" value="SpoVT_AbrB"/>
    <property type="match status" value="1"/>
</dbReference>
<feature type="domain" description="SpoVT-AbrB" evidence="2">
    <location>
        <begin position="1"/>
        <end position="43"/>
    </location>
</feature>
<dbReference type="InterPro" id="IPR037914">
    <property type="entry name" value="SpoVT-AbrB_sf"/>
</dbReference>
<evidence type="ECO:0000313" key="4">
    <source>
        <dbReference type="Proteomes" id="UP000023703"/>
    </source>
</evidence>
<dbReference type="PROSITE" id="PS51740">
    <property type="entry name" value="SPOVT_ABRB"/>
    <property type="match status" value="1"/>
</dbReference>
<dbReference type="Gene3D" id="2.10.260.10">
    <property type="match status" value="1"/>
</dbReference>
<dbReference type="AlphaFoldDB" id="X5DQ25"/>
<reference evidence="3 4" key="1">
    <citation type="journal article" date="2015" name="Int. J. Syst. Evol. Microbiol.">
        <title>Revisiting Corynebacterium glyciniphilum (ex Kubota et al., 1972) sp. nov., nom. rev., isolated from putrefied banana.</title>
        <authorList>
            <person name="Al-Dilaimi A."/>
            <person name="Bednarz H."/>
            <person name="Lomker A."/>
            <person name="Niehaus K."/>
            <person name="Kalinowski J."/>
            <person name="Ruckert C."/>
        </authorList>
    </citation>
    <scope>NUCLEOTIDE SEQUENCE [LARGE SCALE GENOMIC DNA]</scope>
    <source>
        <strain evidence="3">AJ 3170</strain>
    </source>
</reference>
<dbReference type="GO" id="GO:0003677">
    <property type="term" value="F:DNA binding"/>
    <property type="evidence" value="ECO:0007669"/>
    <property type="project" value="UniProtKB-UniRule"/>
</dbReference>
<accession>X5DQ25</accession>
<evidence type="ECO:0000259" key="2">
    <source>
        <dbReference type="PROSITE" id="PS51740"/>
    </source>
</evidence>
<dbReference type="OrthoDB" id="9811597at2"/>
<keyword evidence="1" id="KW-0238">DNA-binding</keyword>
<name>X5DQ25_9CORY</name>
<protein>
    <recommendedName>
        <fullName evidence="2">SpoVT-AbrB domain-containing protein</fullName>
    </recommendedName>
</protein>
<keyword evidence="4" id="KW-1185">Reference proteome</keyword>
<gene>
    <name evidence="3" type="ORF">CGLY_14275</name>
</gene>
<dbReference type="InterPro" id="IPR007159">
    <property type="entry name" value="SpoVT-AbrB_dom"/>
</dbReference>
<dbReference type="SUPFAM" id="SSF89447">
    <property type="entry name" value="AbrB/MazE/MraZ-like"/>
    <property type="match status" value="1"/>
</dbReference>
<organism evidence="3 4">
    <name type="scientific">Corynebacterium glyciniphilum AJ 3170</name>
    <dbReference type="NCBI Taxonomy" id="1404245"/>
    <lineage>
        <taxon>Bacteria</taxon>
        <taxon>Bacillati</taxon>
        <taxon>Actinomycetota</taxon>
        <taxon>Actinomycetes</taxon>
        <taxon>Mycobacteriales</taxon>
        <taxon>Corynebacteriaceae</taxon>
        <taxon>Corynebacterium</taxon>
    </lineage>
</organism>
<dbReference type="NCBIfam" id="TIGR01439">
    <property type="entry name" value="lp_hng_hel_AbrB"/>
    <property type="match status" value="1"/>
</dbReference>
<dbReference type="Proteomes" id="UP000023703">
    <property type="component" value="Chromosome"/>
</dbReference>
<evidence type="ECO:0000256" key="1">
    <source>
        <dbReference type="PROSITE-ProRule" id="PRU01076"/>
    </source>
</evidence>
<proteinExistence type="predicted"/>